<reference evidence="1" key="1">
    <citation type="submission" date="2020-02" db="EMBL/GenBank/DDBJ databases">
        <authorList>
            <person name="Meier V. D."/>
        </authorList>
    </citation>
    <scope>NUCLEOTIDE SEQUENCE</scope>
    <source>
        <strain evidence="1">AVDCRST_MAG27</strain>
    </source>
</reference>
<dbReference type="AlphaFoldDB" id="A0A6J4H0T5"/>
<sequence length="478" mass="48567">MQLNVLLRGQSNAQLMGDYNGGAQAMVDRVEELLGFDGATDRVALEYSSQARNANTVFSGTALLGDWLKPTADALGWTTGRLEQSLLNYVGELPAARKAEPTAVVWLHSEYDSRDATLTPAEWQGALRSEAAQLRAAYGQDAAALPYHFVSAIPYPDGTDAGHQAIRIGMEELAADPAFNARIGARALDTDMSFDNLDGNSKTRDYGGSHQSNPDGMQTGERLALSLAQDWAEHAKPGSPIALAGGQADDLGPQVVQASRIGDRQLALAVAHDAAGSLAPLDADAARGTGWTTIADATGAAMAATAATVTGPDSLLLDFAKPLPADARLFYGHGYGRLAGAEGGGRGNAVYDEQGMPIWVDAHGLAADGTIHAPVTAAATLPAGEGADVVSLGAGSGGGVLAGGAGADRWLVAPGAGSATIADFAPGEDHLVFTGIAAESLTTAPAEGGGLVITFDAAGHGVTLPGIAALAPGDILFA</sequence>
<evidence type="ECO:0000313" key="1">
    <source>
        <dbReference type="EMBL" id="CAA9211224.1"/>
    </source>
</evidence>
<dbReference type="SUPFAM" id="SSF51120">
    <property type="entry name" value="beta-Roll"/>
    <property type="match status" value="1"/>
</dbReference>
<gene>
    <name evidence="1" type="ORF">AVDCRST_MAG27-1221</name>
</gene>
<protein>
    <recommendedName>
        <fullName evidence="2">Sialate O-acetylesterase domain-containing protein</fullName>
    </recommendedName>
</protein>
<evidence type="ECO:0008006" key="2">
    <source>
        <dbReference type="Google" id="ProtNLM"/>
    </source>
</evidence>
<proteinExistence type="predicted"/>
<accession>A0A6J4H0T5</accession>
<organism evidence="1">
    <name type="scientific">uncultured Craurococcus sp</name>
    <dbReference type="NCBI Taxonomy" id="1135998"/>
    <lineage>
        <taxon>Bacteria</taxon>
        <taxon>Pseudomonadati</taxon>
        <taxon>Pseudomonadota</taxon>
        <taxon>Alphaproteobacteria</taxon>
        <taxon>Acetobacterales</taxon>
        <taxon>Acetobacteraceae</taxon>
        <taxon>Craurococcus</taxon>
        <taxon>environmental samples</taxon>
    </lineage>
</organism>
<dbReference type="Gene3D" id="2.150.10.10">
    <property type="entry name" value="Serralysin-like metalloprotease, C-terminal"/>
    <property type="match status" value="1"/>
</dbReference>
<dbReference type="InterPro" id="IPR011049">
    <property type="entry name" value="Serralysin-like_metalloprot_C"/>
</dbReference>
<name>A0A6J4H0T5_9PROT</name>
<dbReference type="EMBL" id="CADCTD010000001">
    <property type="protein sequence ID" value="CAA9211224.1"/>
    <property type="molecule type" value="Genomic_DNA"/>
</dbReference>